<organism evidence="3 4">
    <name type="scientific">Dissostichus mawsoni</name>
    <name type="common">Antarctic cod</name>
    <dbReference type="NCBI Taxonomy" id="36200"/>
    <lineage>
        <taxon>Eukaryota</taxon>
        <taxon>Metazoa</taxon>
        <taxon>Chordata</taxon>
        <taxon>Craniata</taxon>
        <taxon>Vertebrata</taxon>
        <taxon>Euteleostomi</taxon>
        <taxon>Actinopterygii</taxon>
        <taxon>Neopterygii</taxon>
        <taxon>Teleostei</taxon>
        <taxon>Neoteleostei</taxon>
        <taxon>Acanthomorphata</taxon>
        <taxon>Eupercaria</taxon>
        <taxon>Perciformes</taxon>
        <taxon>Notothenioidei</taxon>
        <taxon>Nototheniidae</taxon>
        <taxon>Dissostichus</taxon>
    </lineage>
</organism>
<protein>
    <recommendedName>
        <fullName evidence="2">Integrase core domain-containing protein</fullName>
    </recommendedName>
</protein>
<dbReference type="OrthoDB" id="2686689at2759"/>
<feature type="compositionally biased region" description="Low complexity" evidence="1">
    <location>
        <begin position="208"/>
        <end position="219"/>
    </location>
</feature>
<feature type="region of interest" description="Disordered" evidence="1">
    <location>
        <begin position="156"/>
        <end position="219"/>
    </location>
</feature>
<evidence type="ECO:0000313" key="3">
    <source>
        <dbReference type="EMBL" id="KAF3859015.1"/>
    </source>
</evidence>
<dbReference type="Pfam" id="PF24764">
    <property type="entry name" value="rva_4"/>
    <property type="match status" value="1"/>
</dbReference>
<dbReference type="InterPro" id="IPR058913">
    <property type="entry name" value="Integrase_dom_put"/>
</dbReference>
<dbReference type="EMBL" id="JAAKFY010000003">
    <property type="protein sequence ID" value="KAF3859015.1"/>
    <property type="molecule type" value="Genomic_DNA"/>
</dbReference>
<gene>
    <name evidence="3" type="ORF">F7725_021414</name>
</gene>
<evidence type="ECO:0000256" key="1">
    <source>
        <dbReference type="SAM" id="MobiDB-lite"/>
    </source>
</evidence>
<comment type="caution">
    <text evidence="3">The sequence shown here is derived from an EMBL/GenBank/DDBJ whole genome shotgun (WGS) entry which is preliminary data.</text>
</comment>
<feature type="domain" description="Integrase core" evidence="2">
    <location>
        <begin position="446"/>
        <end position="631"/>
    </location>
</feature>
<name>A0A7J5ZB46_DISMA</name>
<dbReference type="PANTHER" id="PTHR46791:SF11">
    <property type="entry name" value="INTEGRASE CATALYTIC DOMAIN-CONTAINING PROTEIN"/>
    <property type="match status" value="1"/>
</dbReference>
<sequence length="708" mass="79036">MAFPHKGGRHLFSCKHSGVIHNVGIHPVINDIFDVDNFYGTDEEGPLPELQTNNNVIIPDIDVTLNETIMNNIQVNPLENDGGRQEGRPYFSAFVDEKKRCNPRTWEQTKIKYKNIIQSANRKIKEQRKTGGGPPPAEFTPAEELALSNKKGRPLMVGVEGGFSTDPGGSSSHHPYIQGGPDDDETLSVYSESSLAEEGTLPPPQPGPSTSRPSTSWPSSRQTLYKLYADISAPQEQVREEILQRIQARLSLILRNLSVDLDYLLDVAQQELSLATMASHHVNIPQELISCLQELINTLNSSLESVEEPPAGVSNIVTGTVWGELGWPRLEIDTDDLESVLSIALPLKHLASLYGVSRSTLNRRTKEHGLSVRGCYSTMSDDELDQVVRSIQTRMPHAGYRMVKGELLARGYHVQWHRVNATMQRVDGAGILARMIQLGFVARRTYCVPAPLSLVHIDTNHKLIRFNIVIFGGIDGFSRKIQYIDAAANNKASTAFSFFLNGVRKHGWPSRVRGDQGVENVDIARCVFAVRGTGRGSFIAGKSVHNQRIERLWRDVWSAVTCNFYAVLHELEEQQLIDLSNEVHLFCVHYVFLPRLKSDLQCFVGSLNSHPIRTERNLSPEQLWHIGMLQTPVAEPDVEQMELLYQDNCTDPGPEDGVVVPEIPCPLADLNLAVLQGLINPKTSTLSARELYIQTLELVQRLCSLQYE</sequence>
<accession>A0A7J5ZB46</accession>
<evidence type="ECO:0000259" key="2">
    <source>
        <dbReference type="Pfam" id="PF24764"/>
    </source>
</evidence>
<keyword evidence="4" id="KW-1185">Reference proteome</keyword>
<reference evidence="3 4" key="1">
    <citation type="submission" date="2020-03" db="EMBL/GenBank/DDBJ databases">
        <title>Dissostichus mawsoni Genome sequencing and assembly.</title>
        <authorList>
            <person name="Park H."/>
        </authorList>
    </citation>
    <scope>NUCLEOTIDE SEQUENCE [LARGE SCALE GENOMIC DNA]</scope>
    <source>
        <strain evidence="3">DM0001</strain>
        <tissue evidence="3">Muscle</tissue>
    </source>
</reference>
<dbReference type="AlphaFoldDB" id="A0A7J5ZB46"/>
<evidence type="ECO:0000313" key="4">
    <source>
        <dbReference type="Proteomes" id="UP000518266"/>
    </source>
</evidence>
<dbReference type="SUPFAM" id="SSF53098">
    <property type="entry name" value="Ribonuclease H-like"/>
    <property type="match status" value="1"/>
</dbReference>
<dbReference type="InterPro" id="IPR012337">
    <property type="entry name" value="RNaseH-like_sf"/>
</dbReference>
<proteinExistence type="predicted"/>
<dbReference type="Proteomes" id="UP000518266">
    <property type="component" value="Unassembled WGS sequence"/>
</dbReference>
<dbReference type="PANTHER" id="PTHR46791">
    <property type="entry name" value="EXPRESSED PROTEIN"/>
    <property type="match status" value="1"/>
</dbReference>